<feature type="domain" description="Iron-binding zinc finger CDGSH type" evidence="6">
    <location>
        <begin position="147"/>
        <end position="196"/>
    </location>
</feature>
<reference evidence="7 8" key="1">
    <citation type="submission" date="2022-05" db="EMBL/GenBank/DDBJ databases">
        <title>Microbulbifer sp. nov., isolated from sponge.</title>
        <authorList>
            <person name="Gao L."/>
        </authorList>
    </citation>
    <scope>NUCLEOTIDE SEQUENCE [LARGE SCALE GENOMIC DNA]</scope>
    <source>
        <strain evidence="7 8">MI-G</strain>
    </source>
</reference>
<evidence type="ECO:0000256" key="1">
    <source>
        <dbReference type="ARBA" id="ARBA00022714"/>
    </source>
</evidence>
<organism evidence="7 8">
    <name type="scientific">Microbulbifer spongiae</name>
    <dbReference type="NCBI Taxonomy" id="2944933"/>
    <lineage>
        <taxon>Bacteria</taxon>
        <taxon>Pseudomonadati</taxon>
        <taxon>Pseudomonadota</taxon>
        <taxon>Gammaproteobacteria</taxon>
        <taxon>Cellvibrionales</taxon>
        <taxon>Microbulbiferaceae</taxon>
        <taxon>Microbulbifer</taxon>
    </lineage>
</organism>
<proteinExistence type="predicted"/>
<dbReference type="Proteomes" id="UP001321520">
    <property type="component" value="Chromosome"/>
</dbReference>
<dbReference type="RefSeq" id="WP_301414230.1">
    <property type="nucleotide sequence ID" value="NZ_CP098023.1"/>
</dbReference>
<feature type="transmembrane region" description="Helical" evidence="5">
    <location>
        <begin position="67"/>
        <end position="85"/>
    </location>
</feature>
<dbReference type="SMART" id="SM00704">
    <property type="entry name" value="ZnF_CDGSH"/>
    <property type="match status" value="2"/>
</dbReference>
<keyword evidence="3" id="KW-0408">Iron</keyword>
<name>A0ABY9E624_9GAMM</name>
<keyword evidence="2" id="KW-0479">Metal-binding</keyword>
<accession>A0ABY9E624</accession>
<keyword evidence="5" id="KW-1133">Transmembrane helix</keyword>
<evidence type="ECO:0000256" key="2">
    <source>
        <dbReference type="ARBA" id="ARBA00022723"/>
    </source>
</evidence>
<dbReference type="InterPro" id="IPR052950">
    <property type="entry name" value="CISD"/>
</dbReference>
<keyword evidence="5" id="KW-0812">Transmembrane</keyword>
<evidence type="ECO:0000313" key="8">
    <source>
        <dbReference type="Proteomes" id="UP001321520"/>
    </source>
</evidence>
<feature type="domain" description="Iron-binding zinc finger CDGSH type" evidence="6">
    <location>
        <begin position="302"/>
        <end position="341"/>
    </location>
</feature>
<dbReference type="Pfam" id="PF06902">
    <property type="entry name" value="Fer4_19"/>
    <property type="match status" value="1"/>
</dbReference>
<keyword evidence="4" id="KW-0411">Iron-sulfur</keyword>
<dbReference type="PANTHER" id="PTHR46491:SF3">
    <property type="entry name" value="CDGSH IRON-SULFUR DOMAIN-CONTAINING PROTEIN 3, MITOCHONDRIAL"/>
    <property type="match status" value="1"/>
</dbReference>
<dbReference type="Gene3D" id="3.40.5.90">
    <property type="entry name" value="CDGSH iron-sulfur domain, mitoNEET-type"/>
    <property type="match status" value="2"/>
</dbReference>
<dbReference type="InterPro" id="IPR042216">
    <property type="entry name" value="MitoNEET_CISD"/>
</dbReference>
<evidence type="ECO:0000259" key="6">
    <source>
        <dbReference type="SMART" id="SM00704"/>
    </source>
</evidence>
<gene>
    <name evidence="7" type="ORF">M8T91_11105</name>
</gene>
<evidence type="ECO:0000313" key="7">
    <source>
        <dbReference type="EMBL" id="WKD48473.1"/>
    </source>
</evidence>
<dbReference type="EMBL" id="CP098023">
    <property type="protein sequence ID" value="WKD48473.1"/>
    <property type="molecule type" value="Genomic_DNA"/>
</dbReference>
<dbReference type="Pfam" id="PF09360">
    <property type="entry name" value="zf-CDGSH"/>
    <property type="match status" value="2"/>
</dbReference>
<dbReference type="InterPro" id="IPR010693">
    <property type="entry name" value="Divergent_4Fe-4S_mono-cluster"/>
</dbReference>
<keyword evidence="5" id="KW-0472">Membrane</keyword>
<keyword evidence="8" id="KW-1185">Reference proteome</keyword>
<keyword evidence="1" id="KW-0001">2Fe-2S</keyword>
<feature type="transmembrane region" description="Helical" evidence="5">
    <location>
        <begin position="97"/>
        <end position="118"/>
    </location>
</feature>
<evidence type="ECO:0000256" key="3">
    <source>
        <dbReference type="ARBA" id="ARBA00023004"/>
    </source>
</evidence>
<dbReference type="PANTHER" id="PTHR46491">
    <property type="entry name" value="CDGSH IRON SULFUR DOMAIN PROTEIN HOMOLOG"/>
    <property type="match status" value="1"/>
</dbReference>
<dbReference type="InterPro" id="IPR018967">
    <property type="entry name" value="FeS-contain_CDGSH-typ"/>
</dbReference>
<protein>
    <submittedName>
        <fullName evidence="7">CDGSH iron-sulfur domain-containing protein</fullName>
    </submittedName>
</protein>
<feature type="transmembrane region" description="Helical" evidence="5">
    <location>
        <begin position="28"/>
        <end position="47"/>
    </location>
</feature>
<evidence type="ECO:0000256" key="5">
    <source>
        <dbReference type="SAM" id="Phobius"/>
    </source>
</evidence>
<sequence>MIATFWTSTVISELTGHQAAITAVKNGIVWGMLVLIPSMVIAGGSGMSLGQRRGDQGVVAKKKRMPIIALNGLIVLLPSAVFLASKANAGSFDSVFYAVQTLELIAGATNLTLMGLNIRDGLRLTGRIASPSAGVAQSSASIVLRKNGPAIISGVEDFIDADGAALATQATMTLCRCGASKNKPYCDGSHTRVGYLDGKSPERTIDELSRYRGREINILYNRLLCSKAYECGRRLEAVFDTTRDPWIDPDKGSVAEILDVIRACPSGALGYEQNGEGLRHEVPSGTAIEAEASGPYRVRNVALANAVWCEGACENKYALCRCGASKNKPFCDGSHVAEGFTDGEGSA</sequence>
<evidence type="ECO:0000256" key="4">
    <source>
        <dbReference type="ARBA" id="ARBA00023014"/>
    </source>
</evidence>